<dbReference type="CDD" id="cd00609">
    <property type="entry name" value="AAT_like"/>
    <property type="match status" value="1"/>
</dbReference>
<evidence type="ECO:0000313" key="10">
    <source>
        <dbReference type="Proteomes" id="UP000243589"/>
    </source>
</evidence>
<evidence type="ECO:0000256" key="1">
    <source>
        <dbReference type="ARBA" id="ARBA00001933"/>
    </source>
</evidence>
<dbReference type="GO" id="GO:0030170">
    <property type="term" value="F:pyridoxal phosphate binding"/>
    <property type="evidence" value="ECO:0007669"/>
    <property type="project" value="InterPro"/>
</dbReference>
<dbReference type="EMBL" id="LQQC01000012">
    <property type="protein sequence ID" value="KXZ57249.1"/>
    <property type="molecule type" value="Genomic_DNA"/>
</dbReference>
<evidence type="ECO:0000256" key="5">
    <source>
        <dbReference type="ARBA" id="ARBA00022898"/>
    </source>
</evidence>
<evidence type="ECO:0000256" key="4">
    <source>
        <dbReference type="ARBA" id="ARBA00022679"/>
    </source>
</evidence>
<dbReference type="Pfam" id="PF00155">
    <property type="entry name" value="Aminotran_1_2"/>
    <property type="match status" value="1"/>
</dbReference>
<evidence type="ECO:0000259" key="8">
    <source>
        <dbReference type="Pfam" id="PF00155"/>
    </source>
</evidence>
<feature type="region of interest" description="Disordered" evidence="7">
    <location>
        <begin position="1"/>
        <end position="34"/>
    </location>
</feature>
<keyword evidence="3 6" id="KW-0032">Aminotransferase</keyword>
<evidence type="ECO:0000256" key="7">
    <source>
        <dbReference type="SAM" id="MobiDB-lite"/>
    </source>
</evidence>
<dbReference type="InterPro" id="IPR004838">
    <property type="entry name" value="NHTrfase_class1_PyrdxlP-BS"/>
</dbReference>
<dbReference type="InterPro" id="IPR015421">
    <property type="entry name" value="PyrdxlP-dep_Trfase_major"/>
</dbReference>
<dbReference type="Proteomes" id="UP000243589">
    <property type="component" value="Unassembled WGS sequence"/>
</dbReference>
<gene>
    <name evidence="9" type="primary">patA</name>
    <name evidence="9" type="ORF">Bravens_01769</name>
</gene>
<dbReference type="PANTHER" id="PTHR46383">
    <property type="entry name" value="ASPARTATE AMINOTRANSFERASE"/>
    <property type="match status" value="1"/>
</dbReference>
<feature type="domain" description="Aminotransferase class I/classII large" evidence="8">
    <location>
        <begin position="62"/>
        <end position="412"/>
    </location>
</feature>
<comment type="caution">
    <text evidence="9">The sequence shown here is derived from an EMBL/GenBank/DDBJ whole genome shotgun (WGS) entry which is preliminary data.</text>
</comment>
<evidence type="ECO:0000256" key="2">
    <source>
        <dbReference type="ARBA" id="ARBA00007441"/>
    </source>
</evidence>
<dbReference type="GO" id="GO:0006520">
    <property type="term" value="P:amino acid metabolic process"/>
    <property type="evidence" value="ECO:0007669"/>
    <property type="project" value="InterPro"/>
</dbReference>
<dbReference type="PROSITE" id="PS00105">
    <property type="entry name" value="AA_TRANSFER_CLASS_1"/>
    <property type="match status" value="1"/>
</dbReference>
<dbReference type="GO" id="GO:0008483">
    <property type="term" value="F:transaminase activity"/>
    <property type="evidence" value="ECO:0007669"/>
    <property type="project" value="UniProtKB-KW"/>
</dbReference>
<dbReference type="SUPFAM" id="SSF53383">
    <property type="entry name" value="PLP-dependent transferases"/>
    <property type="match status" value="1"/>
</dbReference>
<organism evidence="9 10">
    <name type="scientific">Brevibacterium ravenspurgense</name>
    <dbReference type="NCBI Taxonomy" id="479117"/>
    <lineage>
        <taxon>Bacteria</taxon>
        <taxon>Bacillati</taxon>
        <taxon>Actinomycetota</taxon>
        <taxon>Actinomycetes</taxon>
        <taxon>Micrococcales</taxon>
        <taxon>Brevibacteriaceae</taxon>
        <taxon>Brevibacterium</taxon>
    </lineage>
</organism>
<keyword evidence="10" id="KW-1185">Reference proteome</keyword>
<comment type="cofactor">
    <cofactor evidence="1 6">
        <name>pyridoxal 5'-phosphate</name>
        <dbReference type="ChEBI" id="CHEBI:597326"/>
    </cofactor>
</comment>
<evidence type="ECO:0000313" key="9">
    <source>
        <dbReference type="EMBL" id="KXZ57249.1"/>
    </source>
</evidence>
<accession>A0A150H553</accession>
<keyword evidence="5" id="KW-0663">Pyridoxal phosphate</keyword>
<dbReference type="EC" id="2.6.1.-" evidence="6"/>
<comment type="similarity">
    <text evidence="2 6">Belongs to the class-I pyridoxal-phosphate-dependent aminotransferase family.</text>
</comment>
<dbReference type="InterPro" id="IPR015424">
    <property type="entry name" value="PyrdxlP-dep_Trfase"/>
</dbReference>
<feature type="compositionally biased region" description="Polar residues" evidence="7">
    <location>
        <begin position="1"/>
        <end position="10"/>
    </location>
</feature>
<protein>
    <recommendedName>
        <fullName evidence="6">Aminotransferase</fullName>
        <ecNumber evidence="6">2.6.1.-</ecNumber>
    </recommendedName>
</protein>
<dbReference type="PANTHER" id="PTHR46383:SF2">
    <property type="entry name" value="AMINOTRANSFERASE"/>
    <property type="match status" value="1"/>
</dbReference>
<dbReference type="Gene3D" id="3.40.640.10">
    <property type="entry name" value="Type I PLP-dependent aspartate aminotransferase-like (Major domain)"/>
    <property type="match status" value="1"/>
</dbReference>
<keyword evidence="4 6" id="KW-0808">Transferase</keyword>
<evidence type="ECO:0000256" key="3">
    <source>
        <dbReference type="ARBA" id="ARBA00022576"/>
    </source>
</evidence>
<reference evidence="9 10" key="1">
    <citation type="submission" date="2016-01" db="EMBL/GenBank/DDBJ databases">
        <title>Use of Whole Genome Sequencing to ascertain that Brevibacterium massiliense (Roux, Raoult 2009) is a later heterotypic synonym of Brevibacterium ravenspurgense (Mages 2008).</title>
        <authorList>
            <person name="Bernier A.-M."/>
            <person name="Burdz T."/>
            <person name="Huynh C."/>
            <person name="Pachecho A.L."/>
            <person name="Wiebe D."/>
            <person name="Bonner C."/>
            <person name="Bernard K."/>
        </authorList>
    </citation>
    <scope>NUCLEOTIDE SEQUENCE [LARGE SCALE GENOMIC DNA]</scope>
    <source>
        <strain evidence="9 10">CCUG56047</strain>
    </source>
</reference>
<sequence>MKPTTSSKSALSHVAATADPLGEDTPGAEPREAVSARVSKVQRFRVLDILGRVAQLRAEGRDVISLCVGEPGQGAPSAVRKRAADAVLDGTDLGYSPVEGIAPLREALAGHYKRWYDIDIDPSRFIVTAGSSGAFQLSFLTCFDVGDRVALARPGYAAYKNILKALGIDVVELDCGEEVRFQPTVEMLEEEHEKAPLSGVMVASPANPTGTMIDAEHMSELADWCDREGVRLISDEIYHGITFGDSVGTTAVECSDQAIVISSFSKYWGMTGWRLGWMIVPEDLVEPIKALAGNLTLCAPVPSQFAAVEAFSESAYEEGAKAVEGFAAARQAVLDAVDELGWTGLAPADGAFYMYATITPVLGEFANAIDWCAALLEEEGVAVSPGSDFDSVHGDQAVRISLAAGHEAVVEALERIKRFQARHGA</sequence>
<dbReference type="RefSeq" id="WP_157452739.1">
    <property type="nucleotide sequence ID" value="NZ_LQQC01000012.1"/>
</dbReference>
<dbReference type="InterPro" id="IPR050596">
    <property type="entry name" value="AspAT/PAT-like"/>
</dbReference>
<evidence type="ECO:0000256" key="6">
    <source>
        <dbReference type="RuleBase" id="RU000481"/>
    </source>
</evidence>
<dbReference type="AlphaFoldDB" id="A0A150H553"/>
<proteinExistence type="inferred from homology"/>
<dbReference type="InterPro" id="IPR004839">
    <property type="entry name" value="Aminotransferase_I/II_large"/>
</dbReference>
<dbReference type="PATRIC" id="fig|479117.4.peg.1752"/>
<name>A0A150H553_9MICO</name>